<dbReference type="GO" id="GO:0004601">
    <property type="term" value="F:peroxidase activity"/>
    <property type="evidence" value="ECO:0007669"/>
    <property type="project" value="UniProtKB-KW"/>
</dbReference>
<evidence type="ECO:0000259" key="8">
    <source>
        <dbReference type="PROSITE" id="PS50873"/>
    </source>
</evidence>
<dbReference type="InterPro" id="IPR019793">
    <property type="entry name" value="Peroxidases_heam-ligand_BS"/>
</dbReference>
<dbReference type="GO" id="GO:0034599">
    <property type="term" value="P:cellular response to oxidative stress"/>
    <property type="evidence" value="ECO:0007669"/>
    <property type="project" value="InterPro"/>
</dbReference>
<evidence type="ECO:0000256" key="2">
    <source>
        <dbReference type="ARBA" id="ARBA00006873"/>
    </source>
</evidence>
<evidence type="ECO:0000256" key="5">
    <source>
        <dbReference type="ARBA" id="ARBA00022723"/>
    </source>
</evidence>
<dbReference type="PANTHER" id="PTHR31356:SF8">
    <property type="entry name" value="L-ASCORBATE PEROXIDASE 6-RELATED"/>
    <property type="match status" value="1"/>
</dbReference>
<dbReference type="Proteomes" id="UP000516437">
    <property type="component" value="Chromosome 8"/>
</dbReference>
<dbReference type="InterPro" id="IPR002016">
    <property type="entry name" value="Haem_peroxidase"/>
</dbReference>
<evidence type="ECO:0000313" key="9">
    <source>
        <dbReference type="EMBL" id="KAB1204625.1"/>
    </source>
</evidence>
<dbReference type="InterPro" id="IPR044831">
    <property type="entry name" value="Ccp1-like"/>
</dbReference>
<keyword evidence="7" id="KW-0408">Iron</keyword>
<dbReference type="SUPFAM" id="SSF56112">
    <property type="entry name" value="Protein kinase-like (PK-like)"/>
    <property type="match status" value="1"/>
</dbReference>
<dbReference type="PROSITE" id="PS50873">
    <property type="entry name" value="PEROXIDASE_4"/>
    <property type="match status" value="1"/>
</dbReference>
<dbReference type="PROSITE" id="PS00435">
    <property type="entry name" value="PEROXIDASE_1"/>
    <property type="match status" value="1"/>
</dbReference>
<dbReference type="GO" id="GO:0000302">
    <property type="term" value="P:response to reactive oxygen species"/>
    <property type="evidence" value="ECO:0007669"/>
    <property type="project" value="TreeGrafter"/>
</dbReference>
<dbReference type="InterPro" id="IPR019794">
    <property type="entry name" value="Peroxidases_AS"/>
</dbReference>
<protein>
    <submittedName>
        <fullName evidence="9">Putative L-ascorbate peroxidase 6</fullName>
    </submittedName>
</protein>
<proteinExistence type="inferred from homology"/>
<dbReference type="InterPro" id="IPR010255">
    <property type="entry name" value="Haem_peroxidase_sf"/>
</dbReference>
<keyword evidence="5" id="KW-0479">Metal-binding</keyword>
<dbReference type="AlphaFoldDB" id="A0A6A1UW27"/>
<evidence type="ECO:0000256" key="3">
    <source>
        <dbReference type="ARBA" id="ARBA00022559"/>
    </source>
</evidence>
<dbReference type="GO" id="GO:0042744">
    <property type="term" value="P:hydrogen peroxide catabolic process"/>
    <property type="evidence" value="ECO:0007669"/>
    <property type="project" value="TreeGrafter"/>
</dbReference>
<dbReference type="PRINTS" id="PR00458">
    <property type="entry name" value="PEROXIDASE"/>
</dbReference>
<dbReference type="OrthoDB" id="2859658at2759"/>
<feature type="domain" description="Plant heme peroxidase family profile" evidence="8">
    <location>
        <begin position="153"/>
        <end position="297"/>
    </location>
</feature>
<comment type="caution">
    <text evidence="9">The sequence shown here is derived from an EMBL/GenBank/DDBJ whole genome shotgun (WGS) entry which is preliminary data.</text>
</comment>
<sequence length="297" mass="33226">MVLLEIIAGRKNFDATETSEKSHFPSYAFKMLEEGKLRDILDSRVKIDVNDERVLTAIKVALWCIQEDMHLRPSMTKVVQMLEGLCSVPEPPTSSPLGFRMPATSEYLVIKEELRKVLSKGKAAGVLRLVFHDAGTFDMDENSVSSTYCCAGASSLIMWSPTIPVPLGRLDSMKPDPEGKLPEETLDAPGLKQCFQRKGLTTQDLVALSGAHTLGSKGFGNPTVFDNSYFQILLQKPWTSSDGMSRMIGLPSDRALTNDDECSRWIRKYAENQNMFFEDFKDAYLKLVNSGAKWKRL</sequence>
<dbReference type="PANTHER" id="PTHR31356">
    <property type="entry name" value="THYLAKOID LUMENAL 29 KDA PROTEIN, CHLOROPLASTIC-RELATED"/>
    <property type="match status" value="1"/>
</dbReference>
<comment type="cofactor">
    <cofactor evidence="1">
        <name>heme b</name>
        <dbReference type="ChEBI" id="CHEBI:60344"/>
    </cofactor>
</comment>
<dbReference type="PROSITE" id="PS00436">
    <property type="entry name" value="PEROXIDASE_2"/>
    <property type="match status" value="1"/>
</dbReference>
<keyword evidence="4" id="KW-0349">Heme</keyword>
<evidence type="ECO:0000256" key="1">
    <source>
        <dbReference type="ARBA" id="ARBA00001970"/>
    </source>
</evidence>
<evidence type="ECO:0000313" key="10">
    <source>
        <dbReference type="Proteomes" id="UP000516437"/>
    </source>
</evidence>
<keyword evidence="6" id="KW-0560">Oxidoreductase</keyword>
<dbReference type="SUPFAM" id="SSF48113">
    <property type="entry name" value="Heme-dependent peroxidases"/>
    <property type="match status" value="1"/>
</dbReference>
<keyword evidence="10" id="KW-1185">Reference proteome</keyword>
<evidence type="ECO:0000256" key="6">
    <source>
        <dbReference type="ARBA" id="ARBA00023002"/>
    </source>
</evidence>
<comment type="similarity">
    <text evidence="2">Belongs to the peroxidase family. Ascorbate peroxidase subfamily.</text>
</comment>
<name>A0A6A1UW27_9ROSI</name>
<evidence type="ECO:0000256" key="4">
    <source>
        <dbReference type="ARBA" id="ARBA00022617"/>
    </source>
</evidence>
<gene>
    <name evidence="9" type="ORF">CJ030_MR8G012697</name>
</gene>
<dbReference type="Gene3D" id="1.10.510.10">
    <property type="entry name" value="Transferase(Phosphotransferase) domain 1"/>
    <property type="match status" value="1"/>
</dbReference>
<dbReference type="FunFam" id="1.10.420.10:FF:000011">
    <property type="entry name" value="Adenylate/guanylate cyclase"/>
    <property type="match status" value="1"/>
</dbReference>
<dbReference type="EMBL" id="RXIC02000026">
    <property type="protein sequence ID" value="KAB1204625.1"/>
    <property type="molecule type" value="Genomic_DNA"/>
</dbReference>
<evidence type="ECO:0000256" key="7">
    <source>
        <dbReference type="ARBA" id="ARBA00023004"/>
    </source>
</evidence>
<organism evidence="9 10">
    <name type="scientific">Morella rubra</name>
    <name type="common">Chinese bayberry</name>
    <dbReference type="NCBI Taxonomy" id="262757"/>
    <lineage>
        <taxon>Eukaryota</taxon>
        <taxon>Viridiplantae</taxon>
        <taxon>Streptophyta</taxon>
        <taxon>Embryophyta</taxon>
        <taxon>Tracheophyta</taxon>
        <taxon>Spermatophyta</taxon>
        <taxon>Magnoliopsida</taxon>
        <taxon>eudicotyledons</taxon>
        <taxon>Gunneridae</taxon>
        <taxon>Pentapetalae</taxon>
        <taxon>rosids</taxon>
        <taxon>fabids</taxon>
        <taxon>Fagales</taxon>
        <taxon>Myricaceae</taxon>
        <taxon>Morella</taxon>
    </lineage>
</organism>
<dbReference type="GO" id="GO:0046872">
    <property type="term" value="F:metal ion binding"/>
    <property type="evidence" value="ECO:0007669"/>
    <property type="project" value="UniProtKB-KW"/>
</dbReference>
<dbReference type="Gene3D" id="1.10.420.10">
    <property type="entry name" value="Peroxidase, domain 2"/>
    <property type="match status" value="2"/>
</dbReference>
<accession>A0A6A1UW27</accession>
<dbReference type="GO" id="GO:0020037">
    <property type="term" value="F:heme binding"/>
    <property type="evidence" value="ECO:0007669"/>
    <property type="project" value="InterPro"/>
</dbReference>
<dbReference type="Pfam" id="PF00141">
    <property type="entry name" value="peroxidase"/>
    <property type="match status" value="1"/>
</dbReference>
<reference evidence="9 10" key="1">
    <citation type="journal article" date="2019" name="Plant Biotechnol. J.">
        <title>The red bayberry genome and genetic basis of sex determination.</title>
        <authorList>
            <person name="Jia H.M."/>
            <person name="Jia H.J."/>
            <person name="Cai Q.L."/>
            <person name="Wang Y."/>
            <person name="Zhao H.B."/>
            <person name="Yang W.F."/>
            <person name="Wang G.Y."/>
            <person name="Li Y.H."/>
            <person name="Zhan D.L."/>
            <person name="Shen Y.T."/>
            <person name="Niu Q.F."/>
            <person name="Chang L."/>
            <person name="Qiu J."/>
            <person name="Zhao L."/>
            <person name="Xie H.B."/>
            <person name="Fu W.Y."/>
            <person name="Jin J."/>
            <person name="Li X.W."/>
            <person name="Jiao Y."/>
            <person name="Zhou C.C."/>
            <person name="Tu T."/>
            <person name="Chai C.Y."/>
            <person name="Gao J.L."/>
            <person name="Fan L.J."/>
            <person name="van de Weg E."/>
            <person name="Wang J.Y."/>
            <person name="Gao Z.S."/>
        </authorList>
    </citation>
    <scope>NUCLEOTIDE SEQUENCE [LARGE SCALE GENOMIC DNA]</scope>
    <source>
        <tissue evidence="9">Leaves</tissue>
    </source>
</reference>
<dbReference type="InterPro" id="IPR011009">
    <property type="entry name" value="Kinase-like_dom_sf"/>
</dbReference>
<keyword evidence="3 9" id="KW-0575">Peroxidase</keyword>